<dbReference type="RefSeq" id="WP_023469624.1">
    <property type="nucleotide sequence ID" value="NZ_FMYN01000004.1"/>
</dbReference>
<dbReference type="AlphaFoldDB" id="A0A0V8GEA0"/>
<dbReference type="Gene3D" id="1.10.1220.10">
    <property type="entry name" value="Met repressor-like"/>
    <property type="match status" value="1"/>
</dbReference>
<reference evidence="2 5" key="1">
    <citation type="journal article" date="2015" name="Int. J. Syst. Evol. Microbiol.">
        <title>Exiguobacterium enclense sp. nov., isolated from sediment.</title>
        <authorList>
            <person name="Dastager S.G."/>
            <person name="Mawlankar R."/>
            <person name="Sonalkar V.V."/>
            <person name="Thorat M.N."/>
            <person name="Mual P."/>
            <person name="Verma A."/>
            <person name="Krishnamurthi S."/>
            <person name="Tang S.K."/>
            <person name="Li W.J."/>
        </authorList>
    </citation>
    <scope>NUCLEOTIDE SEQUENCE [LARGE SCALE GENOMIC DNA]</scope>
    <source>
        <strain evidence="2 5">NIO-1109</strain>
    </source>
</reference>
<evidence type="ECO:0000313" key="3">
    <source>
        <dbReference type="EMBL" id="KTR25814.1"/>
    </source>
</evidence>
<dbReference type="EMBL" id="LNQL01000004">
    <property type="protein sequence ID" value="KSU48490.1"/>
    <property type="molecule type" value="Genomic_DNA"/>
</dbReference>
<evidence type="ECO:0000313" key="4">
    <source>
        <dbReference type="EMBL" id="MEI4463263.1"/>
    </source>
</evidence>
<gene>
    <name evidence="2" type="ORF">AS033_12790</name>
    <name evidence="3" type="ORF">RSA11_13050</name>
    <name evidence="4" type="ORF">SZL87_12635</name>
</gene>
<dbReference type="Proteomes" id="UP000072605">
    <property type="component" value="Unassembled WGS sequence"/>
</dbReference>
<feature type="region of interest" description="Disordered" evidence="1">
    <location>
        <begin position="13"/>
        <end position="34"/>
    </location>
</feature>
<proteinExistence type="predicted"/>
<protein>
    <recommendedName>
        <fullName evidence="8">Antitoxin</fullName>
    </recommendedName>
</protein>
<dbReference type="OrthoDB" id="1634058at2"/>
<evidence type="ECO:0000313" key="5">
    <source>
        <dbReference type="Proteomes" id="UP000053797"/>
    </source>
</evidence>
<organism evidence="2 5">
    <name type="scientific">Exiguobacterium indicum</name>
    <dbReference type="NCBI Taxonomy" id="296995"/>
    <lineage>
        <taxon>Bacteria</taxon>
        <taxon>Bacillati</taxon>
        <taxon>Bacillota</taxon>
        <taxon>Bacilli</taxon>
        <taxon>Bacillales</taxon>
        <taxon>Bacillales Family XII. Incertae Sedis</taxon>
        <taxon>Exiguobacterium</taxon>
    </lineage>
</organism>
<reference evidence="4 7" key="3">
    <citation type="submission" date="2023-12" db="EMBL/GenBank/DDBJ databases">
        <authorList>
            <person name="Easwaran N."/>
            <person name="Lazarus H.P.S."/>
        </authorList>
    </citation>
    <scope>NUCLEOTIDE SEQUENCE [LARGE SCALE GENOMIC DNA]</scope>
    <source>
        <strain evidence="4 7">VIT-2023</strain>
    </source>
</reference>
<dbReference type="Proteomes" id="UP000053797">
    <property type="component" value="Unassembled WGS sequence"/>
</dbReference>
<accession>A0A0V8GEA0</accession>
<dbReference type="InterPro" id="IPR013321">
    <property type="entry name" value="Arc_rbn_hlx_hlx"/>
</dbReference>
<evidence type="ECO:0000256" key="1">
    <source>
        <dbReference type="SAM" id="MobiDB-lite"/>
    </source>
</evidence>
<dbReference type="Proteomes" id="UP001387110">
    <property type="component" value="Unassembled WGS sequence"/>
</dbReference>
<evidence type="ECO:0000313" key="2">
    <source>
        <dbReference type="EMBL" id="KSU48490.1"/>
    </source>
</evidence>
<dbReference type="EMBL" id="LDQV01000030">
    <property type="protein sequence ID" value="KTR25814.1"/>
    <property type="molecule type" value="Genomic_DNA"/>
</dbReference>
<reference evidence="3 6" key="2">
    <citation type="journal article" date="2016" name="Front. Microbiol.">
        <title>Genomic Resource of Rice Seed Associated Bacteria.</title>
        <authorList>
            <person name="Midha S."/>
            <person name="Bansal K."/>
            <person name="Sharma S."/>
            <person name="Kumar N."/>
            <person name="Patil P.P."/>
            <person name="Chaudhry V."/>
            <person name="Patil P.B."/>
        </authorList>
    </citation>
    <scope>NUCLEOTIDE SEQUENCE [LARGE SCALE GENOMIC DNA]</scope>
    <source>
        <strain evidence="3 6">RSA11</strain>
    </source>
</reference>
<evidence type="ECO:0000313" key="7">
    <source>
        <dbReference type="Proteomes" id="UP001387110"/>
    </source>
</evidence>
<keyword evidence="7" id="KW-1185">Reference proteome</keyword>
<dbReference type="EMBL" id="JBAWKY010000004">
    <property type="protein sequence ID" value="MEI4463263.1"/>
    <property type="molecule type" value="Genomic_DNA"/>
</dbReference>
<feature type="compositionally biased region" description="Basic and acidic residues" evidence="1">
    <location>
        <begin position="25"/>
        <end position="34"/>
    </location>
</feature>
<dbReference type="GO" id="GO:0006355">
    <property type="term" value="P:regulation of DNA-templated transcription"/>
    <property type="evidence" value="ECO:0007669"/>
    <property type="project" value="InterPro"/>
</dbReference>
<sequence>MVQQREMQFVERNVAKETIGMKSNHTTEERKRQLREELKRGYEEMAAINLSIVGEMFQIETEAEFSLLRQVSGV</sequence>
<evidence type="ECO:0000313" key="6">
    <source>
        <dbReference type="Proteomes" id="UP000072605"/>
    </source>
</evidence>
<evidence type="ECO:0008006" key="8">
    <source>
        <dbReference type="Google" id="ProtNLM"/>
    </source>
</evidence>
<dbReference type="GeneID" id="90838171"/>
<comment type="caution">
    <text evidence="2">The sequence shown here is derived from an EMBL/GenBank/DDBJ whole genome shotgun (WGS) entry which is preliminary data.</text>
</comment>
<name>A0A0V8GEA0_9BACL</name>